<evidence type="ECO:0000259" key="6">
    <source>
        <dbReference type="Pfam" id="PF14819"/>
    </source>
</evidence>
<evidence type="ECO:0000313" key="8">
    <source>
        <dbReference type="Proteomes" id="UP000295793"/>
    </source>
</evidence>
<dbReference type="Proteomes" id="UP000295793">
    <property type="component" value="Unassembled WGS sequence"/>
</dbReference>
<dbReference type="InterPro" id="IPR016428">
    <property type="entry name" value="QueF_type2"/>
</dbReference>
<feature type="binding site" evidence="5">
    <location>
        <begin position="84"/>
        <end position="85"/>
    </location>
    <ligand>
        <name>NADPH</name>
        <dbReference type="ChEBI" id="CHEBI:57783"/>
    </ligand>
</feature>
<dbReference type="HAMAP" id="MF_00817">
    <property type="entry name" value="QueF_type2"/>
    <property type="match status" value="1"/>
</dbReference>
<evidence type="ECO:0000256" key="2">
    <source>
        <dbReference type="ARBA" id="ARBA00022785"/>
    </source>
</evidence>
<dbReference type="SUPFAM" id="SSF55620">
    <property type="entry name" value="Tetrahydrobiopterin biosynthesis enzymes-like"/>
    <property type="match status" value="1"/>
</dbReference>
<feature type="binding site" evidence="5">
    <location>
        <begin position="250"/>
        <end position="251"/>
    </location>
    <ligand>
        <name>NADPH</name>
        <dbReference type="ChEBI" id="CHEBI:57783"/>
    </ligand>
</feature>
<dbReference type="UniPathway" id="UPA00392"/>
<dbReference type="InterPro" id="IPR029500">
    <property type="entry name" value="QueF"/>
</dbReference>
<dbReference type="GO" id="GO:0005737">
    <property type="term" value="C:cytoplasm"/>
    <property type="evidence" value="ECO:0007669"/>
    <property type="project" value="UniProtKB-SubCell"/>
</dbReference>
<dbReference type="GO" id="GO:0033739">
    <property type="term" value="F:preQ1 synthase activity"/>
    <property type="evidence" value="ECO:0007669"/>
    <property type="project" value="UniProtKB-UniRule"/>
</dbReference>
<comment type="subcellular location">
    <subcellularLocation>
        <location evidence="5">Cytoplasm</location>
    </subcellularLocation>
</comment>
<keyword evidence="4 5" id="KW-0560">Oxidoreductase</keyword>
<comment type="similarity">
    <text evidence="5">Belongs to the GTP cyclohydrolase I family. QueF type 2 subfamily.</text>
</comment>
<evidence type="ECO:0000256" key="5">
    <source>
        <dbReference type="HAMAP-Rule" id="MF_00817"/>
    </source>
</evidence>
<reference evidence="7 8" key="1">
    <citation type="submission" date="2019-03" db="EMBL/GenBank/DDBJ databases">
        <title>Genomic Encyclopedia of Archaeal and Bacterial Type Strains, Phase II (KMG-II): from individual species to whole genera.</title>
        <authorList>
            <person name="Goeker M."/>
        </authorList>
    </citation>
    <scope>NUCLEOTIDE SEQUENCE [LARGE SCALE GENOMIC DNA]</scope>
    <source>
        <strain evidence="7 8">DSM 15388</strain>
    </source>
</reference>
<dbReference type="PANTHER" id="PTHR34354">
    <property type="entry name" value="NADPH-DEPENDENT 7-CYANO-7-DEAZAGUANINE REDUCTASE"/>
    <property type="match status" value="1"/>
</dbReference>
<feature type="binding site" evidence="5">
    <location>
        <begin position="82"/>
        <end position="84"/>
    </location>
    <ligand>
        <name>substrate</name>
    </ligand>
</feature>
<comment type="caution">
    <text evidence="7">The sequence shown here is derived from an EMBL/GenBank/DDBJ whole genome shotgun (WGS) entry which is preliminary data.</text>
</comment>
<comment type="pathway">
    <text evidence="5">tRNA modification; tRNA-queuosine biosynthesis.</text>
</comment>
<protein>
    <recommendedName>
        <fullName evidence="5">NADPH-dependent 7-cyano-7-deazaguanine reductase</fullName>
        <ecNumber evidence="5">1.7.1.13</ecNumber>
    </recommendedName>
    <alternativeName>
        <fullName evidence="5">7-cyano-7-carbaguanine reductase</fullName>
    </alternativeName>
    <alternativeName>
        <fullName evidence="5">NADPH-dependent nitrile oxidoreductase</fullName>
    </alternativeName>
    <alternativeName>
        <fullName evidence="5">PreQ(0) reductase</fullName>
    </alternativeName>
</protein>
<evidence type="ECO:0000313" key="7">
    <source>
        <dbReference type="EMBL" id="TCS40116.1"/>
    </source>
</evidence>
<dbReference type="InterPro" id="IPR029139">
    <property type="entry name" value="QueF_N"/>
</dbReference>
<feature type="active site" description="Thioimide intermediate" evidence="5">
    <location>
        <position position="182"/>
    </location>
</feature>
<evidence type="ECO:0000256" key="3">
    <source>
        <dbReference type="ARBA" id="ARBA00022857"/>
    </source>
</evidence>
<keyword evidence="3 5" id="KW-0521">NADP</keyword>
<dbReference type="InterPro" id="IPR050084">
    <property type="entry name" value="NADPH_dep_7-cyano-7-deazaG_red"/>
</dbReference>
<keyword evidence="1 5" id="KW-0963">Cytoplasm</keyword>
<keyword evidence="8" id="KW-1185">Reference proteome</keyword>
<comment type="catalytic activity">
    <reaction evidence="5">
        <text>7-aminomethyl-7-carbaguanine + 2 NADP(+) = 7-cyano-7-carbaguanine + 2 NADPH + 3 H(+)</text>
        <dbReference type="Rhea" id="RHEA:13409"/>
        <dbReference type="ChEBI" id="CHEBI:15378"/>
        <dbReference type="ChEBI" id="CHEBI:45075"/>
        <dbReference type="ChEBI" id="CHEBI:57783"/>
        <dbReference type="ChEBI" id="CHEBI:58349"/>
        <dbReference type="ChEBI" id="CHEBI:58703"/>
        <dbReference type="EC" id="1.7.1.13"/>
    </reaction>
</comment>
<feature type="binding site" evidence="5">
    <location>
        <begin position="221"/>
        <end position="222"/>
    </location>
    <ligand>
        <name>substrate</name>
    </ligand>
</feature>
<dbReference type="EMBL" id="SLZR01000010">
    <property type="protein sequence ID" value="TCS40116.1"/>
    <property type="molecule type" value="Genomic_DNA"/>
</dbReference>
<dbReference type="AlphaFoldDB" id="A0A4R3I489"/>
<feature type="active site" description="Proton donor" evidence="5">
    <location>
        <position position="189"/>
    </location>
</feature>
<keyword evidence="2 5" id="KW-0671">Queuosine biosynthesis</keyword>
<dbReference type="PIRSF" id="PIRSF004750">
    <property type="entry name" value="Nitrile_oxidored_YqcD_prd"/>
    <property type="match status" value="1"/>
</dbReference>
<organism evidence="7 8">
    <name type="scientific">Reinekea marinisedimentorum</name>
    <dbReference type="NCBI Taxonomy" id="230495"/>
    <lineage>
        <taxon>Bacteria</taxon>
        <taxon>Pseudomonadati</taxon>
        <taxon>Pseudomonadota</taxon>
        <taxon>Gammaproteobacteria</taxon>
        <taxon>Oceanospirillales</taxon>
        <taxon>Saccharospirillaceae</taxon>
        <taxon>Reinekea</taxon>
    </lineage>
</organism>
<dbReference type="GO" id="GO:0008616">
    <property type="term" value="P:tRNA queuosine(34) biosynthetic process"/>
    <property type="evidence" value="ECO:0007669"/>
    <property type="project" value="UniProtKB-UniRule"/>
</dbReference>
<sequence>MNSPESSPLGKASSYKDTYDASLLFPIARQEKRTEIGVDSAELPFAGVDVWNGYELSWLNPKGKPVVAIAVFRIPAESPKLIESKSFKLYLNSFNQSHFDSIDEVQARLAADLTAAAEAAVGVDVFKLDQAAEHEQVSAMAAECIDDLDVQITGYQTDASLLECSDEIVSEKLCSHLLKSNCLVTGQPDWGSVFIEYTGPKINRESLLKYLISFRQHNEFHEQCVERIFVDLKAQCRCQTLTVYARYVRRGGLDINPFRSDDAQAEVNNIRLVRQ</sequence>
<dbReference type="EC" id="1.7.1.13" evidence="5"/>
<dbReference type="OrthoDB" id="9789995at2"/>
<proteinExistence type="inferred from homology"/>
<accession>A0A4R3I489</accession>
<dbReference type="InterPro" id="IPR043133">
    <property type="entry name" value="GTP-CH-I_C/QueF"/>
</dbReference>
<gene>
    <name evidence="5" type="primary">queF</name>
    <name evidence="7" type="ORF">BCF53_11032</name>
</gene>
<name>A0A4R3I489_9GAMM</name>
<comment type="function">
    <text evidence="5">Catalyzes the NADPH-dependent reduction of 7-cyano-7-deazaguanine (preQ0) to 7-aminomethyl-7-deazaguanine (preQ1).</text>
</comment>
<feature type="domain" description="NADPH-dependent 7-cyano-7-deazaguanine reductase N-terminal" evidence="6">
    <location>
        <begin position="15"/>
        <end position="124"/>
    </location>
</feature>
<dbReference type="Pfam" id="PF14819">
    <property type="entry name" value="QueF_N"/>
    <property type="match status" value="1"/>
</dbReference>
<comment type="subunit">
    <text evidence="5">Homodimer.</text>
</comment>
<dbReference type="PANTHER" id="PTHR34354:SF1">
    <property type="entry name" value="NADPH-DEPENDENT 7-CYANO-7-DEAZAGUANINE REDUCTASE"/>
    <property type="match status" value="1"/>
</dbReference>
<evidence type="ECO:0000256" key="4">
    <source>
        <dbReference type="ARBA" id="ARBA00023002"/>
    </source>
</evidence>
<dbReference type="RefSeq" id="WP_132702014.1">
    <property type="nucleotide sequence ID" value="NZ_SLZR01000010.1"/>
</dbReference>
<dbReference type="Gene3D" id="3.30.1130.10">
    <property type="match status" value="2"/>
</dbReference>
<dbReference type="NCBIfam" id="TIGR03138">
    <property type="entry name" value="QueF"/>
    <property type="match status" value="1"/>
</dbReference>
<evidence type="ECO:0000256" key="1">
    <source>
        <dbReference type="ARBA" id="ARBA00022490"/>
    </source>
</evidence>
<dbReference type="Pfam" id="PF14489">
    <property type="entry name" value="QueF"/>
    <property type="match status" value="1"/>
</dbReference>